<name>A0ABN1GX25_9ACTN</name>
<evidence type="ECO:0000313" key="3">
    <source>
        <dbReference type="Proteomes" id="UP001500957"/>
    </source>
</evidence>
<reference evidence="2 3" key="1">
    <citation type="journal article" date="2019" name="Int. J. Syst. Evol. Microbiol.">
        <title>The Global Catalogue of Microorganisms (GCM) 10K type strain sequencing project: providing services to taxonomists for standard genome sequencing and annotation.</title>
        <authorList>
            <consortium name="The Broad Institute Genomics Platform"/>
            <consortium name="The Broad Institute Genome Sequencing Center for Infectious Disease"/>
            <person name="Wu L."/>
            <person name="Ma J."/>
        </authorList>
    </citation>
    <scope>NUCLEOTIDE SEQUENCE [LARGE SCALE GENOMIC DNA]</scope>
    <source>
        <strain evidence="2 3">JCM 10671</strain>
    </source>
</reference>
<gene>
    <name evidence="2" type="ORF">GCM10009547_26490</name>
</gene>
<organism evidence="2 3">
    <name type="scientific">Sporichthya brevicatena</name>
    <dbReference type="NCBI Taxonomy" id="171442"/>
    <lineage>
        <taxon>Bacteria</taxon>
        <taxon>Bacillati</taxon>
        <taxon>Actinomycetota</taxon>
        <taxon>Actinomycetes</taxon>
        <taxon>Sporichthyales</taxon>
        <taxon>Sporichthyaceae</taxon>
        <taxon>Sporichthya</taxon>
    </lineage>
</organism>
<dbReference type="Proteomes" id="UP001500957">
    <property type="component" value="Unassembled WGS sequence"/>
</dbReference>
<feature type="signal peptide" evidence="1">
    <location>
        <begin position="1"/>
        <end position="32"/>
    </location>
</feature>
<dbReference type="InterPro" id="IPR006311">
    <property type="entry name" value="TAT_signal"/>
</dbReference>
<protein>
    <submittedName>
        <fullName evidence="2">Uncharacterized protein</fullName>
    </submittedName>
</protein>
<proteinExistence type="predicted"/>
<accession>A0ABN1GX25</accession>
<sequence>MTLSTKTRRRALVGAVVAGVALTGVAVTSASADHTGRFIPKSDLPQASKYTPWTAAKPKPGLPNPMYTCIKGILPAASSSHQSFSSDGSAEAREIITITKNTKAAKKAVNKLRKAVRECDKKVSDVTGIERVGKWDKVENGLTVHAVYYAPPGSEYNFTLFGIGRDGKKVVVTTFGDMGKKKDAPLAAFSTTAKRALEKAF</sequence>
<dbReference type="EMBL" id="BAAAHE010000020">
    <property type="protein sequence ID" value="GAA0622332.1"/>
    <property type="molecule type" value="Genomic_DNA"/>
</dbReference>
<keyword evidence="1" id="KW-0732">Signal</keyword>
<evidence type="ECO:0000256" key="1">
    <source>
        <dbReference type="SAM" id="SignalP"/>
    </source>
</evidence>
<evidence type="ECO:0000313" key="2">
    <source>
        <dbReference type="EMBL" id="GAA0622332.1"/>
    </source>
</evidence>
<feature type="chain" id="PRO_5046300866" evidence="1">
    <location>
        <begin position="33"/>
        <end position="201"/>
    </location>
</feature>
<dbReference type="PROSITE" id="PS51318">
    <property type="entry name" value="TAT"/>
    <property type="match status" value="1"/>
</dbReference>
<dbReference type="RefSeq" id="WP_344605438.1">
    <property type="nucleotide sequence ID" value="NZ_BAAAHE010000020.1"/>
</dbReference>
<keyword evidence="3" id="KW-1185">Reference proteome</keyword>
<comment type="caution">
    <text evidence="2">The sequence shown here is derived from an EMBL/GenBank/DDBJ whole genome shotgun (WGS) entry which is preliminary data.</text>
</comment>